<dbReference type="EMBL" id="MFGW01000180">
    <property type="protein sequence ID" value="OGF62376.1"/>
    <property type="molecule type" value="Genomic_DNA"/>
</dbReference>
<dbReference type="InterPro" id="IPR005761">
    <property type="entry name" value="UDP-N-AcMur-Glu-dNH2Pim_ligase"/>
</dbReference>
<keyword evidence="2 11" id="KW-0963">Cytoplasm</keyword>
<feature type="binding site" evidence="11">
    <location>
        <position position="186"/>
    </location>
    <ligand>
        <name>UDP-N-acetyl-alpha-D-muramoyl-L-alanyl-D-glutamate</name>
        <dbReference type="ChEBI" id="CHEBI:83900"/>
    </ligand>
</feature>
<evidence type="ECO:0000256" key="11">
    <source>
        <dbReference type="HAMAP-Rule" id="MF_00208"/>
    </source>
</evidence>
<feature type="binding site" evidence="11">
    <location>
        <position position="461"/>
    </location>
    <ligand>
        <name>meso-2,6-diaminopimelate</name>
        <dbReference type="ChEBI" id="CHEBI:57791"/>
    </ligand>
</feature>
<dbReference type="SUPFAM" id="SSF53244">
    <property type="entry name" value="MurD-like peptide ligases, peptide-binding domain"/>
    <property type="match status" value="1"/>
</dbReference>
<feature type="modified residue" description="N6-carboxylysine" evidence="11">
    <location>
        <position position="218"/>
    </location>
</feature>
<keyword evidence="4 11" id="KW-0132">Cell division</keyword>
<keyword evidence="6 11" id="KW-0067">ATP-binding</keyword>
<dbReference type="InterPro" id="IPR018109">
    <property type="entry name" value="Folylpolyglutamate_synth_CS"/>
</dbReference>
<evidence type="ECO:0000259" key="14">
    <source>
        <dbReference type="Pfam" id="PF02875"/>
    </source>
</evidence>
<sequence length="491" mass="54891">MKYLSELLNKKIKGTYKDIPVMSLCYDSRKISKNSIFFAIKGFKQDGNDYINDAVAKGATAIVSEKEIPVSLQNVYWEQVADVREAMAMISSKFYEDNLKKISLIGITGTNGKTTTSYLIDSLLSAAGYRTGVVGTLGFRSTAYSSVSTLTTPESIDLHQFLNSLAENGTEYAAMEVSSHAIALKRVHGLHFRIAIFTNLTRDHLDFHETIQNYFNTKKKLFQKDTGCHADIALINGDDIFGREIIQERKTADMEVLSYGLASDNDFRCLQYEVSREGIQMKVDLMGDIFQVESPLMGFPNVYNLLSACSAASLLGVKKEYLCEASSTFKGVKGRFERIDYGQQHLIIIDYAHTEDAIAYLVKMIRQFTRGRVIIVFGCGGGRDQGKRKLMGKAAAHGADYIIITSDNPRNENPLDIIAMIEEGVKEVQPQPFYEIIADREKAIFRAVKIAQPDDSIVLAGKGHEDYQIIGPQKLHFDEREILKRAIEGSK</sequence>
<feature type="binding site" evidence="11">
    <location>
        <begin position="109"/>
        <end position="115"/>
    </location>
    <ligand>
        <name>ATP</name>
        <dbReference type="ChEBI" id="CHEBI:30616"/>
    </ligand>
</feature>
<comment type="pathway">
    <text evidence="11 12">Cell wall biogenesis; peptidoglycan biosynthesis.</text>
</comment>
<dbReference type="InterPro" id="IPR013221">
    <property type="entry name" value="Mur_ligase_cen"/>
</dbReference>
<dbReference type="PROSITE" id="PS01011">
    <property type="entry name" value="FOLYLPOLYGLU_SYNT_1"/>
    <property type="match status" value="1"/>
</dbReference>
<dbReference type="AlphaFoldDB" id="A0A1F5VG44"/>
<comment type="similarity">
    <text evidence="1 11">Belongs to the MurCDEF family. MurE subfamily.</text>
</comment>
<evidence type="ECO:0000256" key="1">
    <source>
        <dbReference type="ARBA" id="ARBA00005898"/>
    </source>
</evidence>
<dbReference type="HAMAP" id="MF_00208">
    <property type="entry name" value="MurE"/>
    <property type="match status" value="1"/>
</dbReference>
<evidence type="ECO:0000259" key="15">
    <source>
        <dbReference type="Pfam" id="PF08245"/>
    </source>
</evidence>
<dbReference type="PANTHER" id="PTHR23135">
    <property type="entry name" value="MUR LIGASE FAMILY MEMBER"/>
    <property type="match status" value="1"/>
</dbReference>
<dbReference type="Proteomes" id="UP000178943">
    <property type="component" value="Unassembled WGS sequence"/>
</dbReference>
<evidence type="ECO:0000256" key="12">
    <source>
        <dbReference type="RuleBase" id="RU004135"/>
    </source>
</evidence>
<keyword evidence="9 11" id="KW-0131">Cell cycle</keyword>
<evidence type="ECO:0000256" key="4">
    <source>
        <dbReference type="ARBA" id="ARBA00022618"/>
    </source>
</evidence>
<dbReference type="SUPFAM" id="SSF63418">
    <property type="entry name" value="MurE/MurF N-terminal domain"/>
    <property type="match status" value="1"/>
</dbReference>
<dbReference type="Pfam" id="PF01225">
    <property type="entry name" value="Mur_ligase"/>
    <property type="match status" value="1"/>
</dbReference>
<evidence type="ECO:0000256" key="3">
    <source>
        <dbReference type="ARBA" id="ARBA00022598"/>
    </source>
</evidence>
<feature type="binding site" evidence="11">
    <location>
        <begin position="407"/>
        <end position="410"/>
    </location>
    <ligand>
        <name>meso-2,6-diaminopimelate</name>
        <dbReference type="ChEBI" id="CHEBI:57791"/>
    </ligand>
</feature>
<evidence type="ECO:0000256" key="7">
    <source>
        <dbReference type="ARBA" id="ARBA00022960"/>
    </source>
</evidence>
<comment type="caution">
    <text evidence="16">The sequence shown here is derived from an EMBL/GenBank/DDBJ whole genome shotgun (WGS) entry which is preliminary data.</text>
</comment>
<dbReference type="UniPathway" id="UPA00219"/>
<organism evidence="16 17">
    <name type="scientific">Candidatus Fischerbacteria bacterium RBG_13_37_8</name>
    <dbReference type="NCBI Taxonomy" id="1817863"/>
    <lineage>
        <taxon>Bacteria</taxon>
        <taxon>Candidatus Fischeribacteriota</taxon>
    </lineage>
</organism>
<dbReference type="GO" id="GO:0004326">
    <property type="term" value="F:tetrahydrofolylpolyglutamate synthase activity"/>
    <property type="evidence" value="ECO:0007669"/>
    <property type="project" value="InterPro"/>
</dbReference>
<evidence type="ECO:0000313" key="16">
    <source>
        <dbReference type="EMBL" id="OGF62376.1"/>
    </source>
</evidence>
<evidence type="ECO:0000313" key="17">
    <source>
        <dbReference type="Proteomes" id="UP000178943"/>
    </source>
</evidence>
<dbReference type="Gene3D" id="3.40.1190.10">
    <property type="entry name" value="Mur-like, catalytic domain"/>
    <property type="match status" value="1"/>
</dbReference>
<dbReference type="InterPro" id="IPR004101">
    <property type="entry name" value="Mur_ligase_C"/>
</dbReference>
<dbReference type="Gene3D" id="3.40.1390.10">
    <property type="entry name" value="MurE/MurF, N-terminal domain"/>
    <property type="match status" value="1"/>
</dbReference>
<dbReference type="InterPro" id="IPR035911">
    <property type="entry name" value="MurE/MurF_N"/>
</dbReference>
<comment type="cofactor">
    <cofactor evidence="11">
        <name>Mg(2+)</name>
        <dbReference type="ChEBI" id="CHEBI:18420"/>
    </cofactor>
</comment>
<evidence type="ECO:0000256" key="6">
    <source>
        <dbReference type="ARBA" id="ARBA00022840"/>
    </source>
</evidence>
<keyword evidence="7 11" id="KW-0133">Cell shape</keyword>
<dbReference type="GO" id="GO:0005737">
    <property type="term" value="C:cytoplasm"/>
    <property type="evidence" value="ECO:0007669"/>
    <property type="project" value="UniProtKB-SubCell"/>
</dbReference>
<dbReference type="GO" id="GO:0000287">
    <property type="term" value="F:magnesium ion binding"/>
    <property type="evidence" value="ECO:0007669"/>
    <property type="project" value="UniProtKB-UniRule"/>
</dbReference>
<comment type="catalytic activity">
    <reaction evidence="11">
        <text>UDP-N-acetyl-alpha-D-muramoyl-L-alanyl-D-glutamate + meso-2,6-diaminopimelate + ATP = UDP-N-acetyl-alpha-D-muramoyl-L-alanyl-gamma-D-glutamyl-meso-2,6-diaminopimelate + ADP + phosphate + H(+)</text>
        <dbReference type="Rhea" id="RHEA:23676"/>
        <dbReference type="ChEBI" id="CHEBI:15378"/>
        <dbReference type="ChEBI" id="CHEBI:30616"/>
        <dbReference type="ChEBI" id="CHEBI:43474"/>
        <dbReference type="ChEBI" id="CHEBI:57791"/>
        <dbReference type="ChEBI" id="CHEBI:83900"/>
        <dbReference type="ChEBI" id="CHEBI:83905"/>
        <dbReference type="ChEBI" id="CHEBI:456216"/>
        <dbReference type="EC" id="6.3.2.13"/>
    </reaction>
</comment>
<evidence type="ECO:0000256" key="5">
    <source>
        <dbReference type="ARBA" id="ARBA00022741"/>
    </source>
</evidence>
<evidence type="ECO:0000256" key="8">
    <source>
        <dbReference type="ARBA" id="ARBA00022984"/>
    </source>
</evidence>
<proteinExistence type="inferred from homology"/>
<reference evidence="16 17" key="1">
    <citation type="journal article" date="2016" name="Nat. Commun.">
        <title>Thousands of microbial genomes shed light on interconnected biogeochemical processes in an aquifer system.</title>
        <authorList>
            <person name="Anantharaman K."/>
            <person name="Brown C.T."/>
            <person name="Hug L.A."/>
            <person name="Sharon I."/>
            <person name="Castelle C.J."/>
            <person name="Probst A.J."/>
            <person name="Thomas B.C."/>
            <person name="Singh A."/>
            <person name="Wilkins M.J."/>
            <person name="Karaoz U."/>
            <person name="Brodie E.L."/>
            <person name="Williams K.H."/>
            <person name="Hubbard S.S."/>
            <person name="Banfield J.F."/>
        </authorList>
    </citation>
    <scope>NUCLEOTIDE SEQUENCE [LARGE SCALE GENOMIC DNA]</scope>
</reference>
<dbReference type="GO" id="GO:0051301">
    <property type="term" value="P:cell division"/>
    <property type="evidence" value="ECO:0007669"/>
    <property type="project" value="UniProtKB-KW"/>
</dbReference>
<dbReference type="SUPFAM" id="SSF53623">
    <property type="entry name" value="MurD-like peptide ligases, catalytic domain"/>
    <property type="match status" value="1"/>
</dbReference>
<keyword evidence="3 11" id="KW-0436">Ligase</keyword>
<gene>
    <name evidence="11" type="primary">murE</name>
    <name evidence="16" type="ORF">A2Y62_17155</name>
</gene>
<feature type="domain" description="Mur ligase C-terminal" evidence="14">
    <location>
        <begin position="334"/>
        <end position="463"/>
    </location>
</feature>
<feature type="binding site" evidence="11">
    <location>
        <position position="28"/>
    </location>
    <ligand>
        <name>UDP-N-acetyl-alpha-D-muramoyl-L-alanyl-D-glutamate</name>
        <dbReference type="ChEBI" id="CHEBI:83900"/>
    </ligand>
</feature>
<dbReference type="InterPro" id="IPR036615">
    <property type="entry name" value="Mur_ligase_C_dom_sf"/>
</dbReference>
<comment type="subcellular location">
    <subcellularLocation>
        <location evidence="11 12">Cytoplasm</location>
    </subcellularLocation>
</comment>
<keyword evidence="5 11" id="KW-0547">Nucleotide-binding</keyword>
<feature type="short sequence motif" description="Meso-diaminopimelate recognition motif" evidence="11">
    <location>
        <begin position="407"/>
        <end position="410"/>
    </location>
</feature>
<dbReference type="InterPro" id="IPR000713">
    <property type="entry name" value="Mur_ligase_N"/>
</dbReference>
<comment type="function">
    <text evidence="11">Catalyzes the addition of meso-diaminopimelic acid to the nucleotide precursor UDP-N-acetylmuramoyl-L-alanyl-D-glutamate (UMAG) in the biosynthesis of bacterial cell-wall peptidoglycan.</text>
</comment>
<dbReference type="NCBIfam" id="TIGR01085">
    <property type="entry name" value="murE"/>
    <property type="match status" value="1"/>
</dbReference>
<evidence type="ECO:0000256" key="2">
    <source>
        <dbReference type="ARBA" id="ARBA00022490"/>
    </source>
</evidence>
<keyword evidence="11" id="KW-0460">Magnesium</keyword>
<evidence type="ECO:0000259" key="13">
    <source>
        <dbReference type="Pfam" id="PF01225"/>
    </source>
</evidence>
<comment type="PTM">
    <text evidence="11">Carboxylation is probably crucial for Mg(2+) binding and, consequently, for the gamma-phosphate positioning of ATP.</text>
</comment>
<accession>A0A1F5VG44</accession>
<dbReference type="GO" id="GO:0005524">
    <property type="term" value="F:ATP binding"/>
    <property type="evidence" value="ECO:0007669"/>
    <property type="project" value="UniProtKB-UniRule"/>
</dbReference>
<dbReference type="Pfam" id="PF02875">
    <property type="entry name" value="Mur_ligase_C"/>
    <property type="match status" value="1"/>
</dbReference>
<evidence type="ECO:0000256" key="9">
    <source>
        <dbReference type="ARBA" id="ARBA00023306"/>
    </source>
</evidence>
<comment type="caution">
    <text evidence="11">Lacks conserved residue(s) required for the propagation of feature annotation.</text>
</comment>
<keyword evidence="8 11" id="KW-0573">Peptidoglycan synthesis</keyword>
<dbReference type="GO" id="GO:0008360">
    <property type="term" value="P:regulation of cell shape"/>
    <property type="evidence" value="ECO:0007669"/>
    <property type="project" value="UniProtKB-KW"/>
</dbReference>
<protein>
    <recommendedName>
        <fullName evidence="11">UDP-N-acetylmuramoyl-L-alanyl-D-glutamate--2,6-diaminopimelate ligase</fullName>
        <ecNumber evidence="11">6.3.2.13</ecNumber>
    </recommendedName>
    <alternativeName>
        <fullName evidence="11">Meso-A2pm-adding enzyme</fullName>
    </alternativeName>
    <alternativeName>
        <fullName evidence="11">Meso-diaminopimelate-adding enzyme</fullName>
    </alternativeName>
    <alternativeName>
        <fullName evidence="11">UDP-MurNAc-L-Ala-D-Glu:meso-diaminopimelate ligase</fullName>
    </alternativeName>
    <alternativeName>
        <fullName evidence="11">UDP-MurNAc-tripeptide synthetase</fullName>
    </alternativeName>
    <alternativeName>
        <fullName evidence="11">UDP-N-acetylmuramyl-tripeptide synthetase</fullName>
    </alternativeName>
</protein>
<dbReference type="NCBIfam" id="NF001124">
    <property type="entry name" value="PRK00139.1-2"/>
    <property type="match status" value="1"/>
</dbReference>
<dbReference type="PANTHER" id="PTHR23135:SF4">
    <property type="entry name" value="UDP-N-ACETYLMURAMOYL-L-ALANYL-D-GLUTAMATE--2,6-DIAMINOPIMELATE LIGASE MURE HOMOLOG, CHLOROPLASTIC"/>
    <property type="match status" value="1"/>
</dbReference>
<feature type="binding site" evidence="11">
    <location>
        <position position="465"/>
    </location>
    <ligand>
        <name>meso-2,6-diaminopimelate</name>
        <dbReference type="ChEBI" id="CHEBI:57791"/>
    </ligand>
</feature>
<keyword evidence="10 11" id="KW-0961">Cell wall biogenesis/degradation</keyword>
<feature type="domain" description="Mur ligase N-terminal catalytic" evidence="13">
    <location>
        <begin position="24"/>
        <end position="95"/>
    </location>
</feature>
<feature type="domain" description="Mur ligase central" evidence="15">
    <location>
        <begin position="107"/>
        <end position="311"/>
    </location>
</feature>
<dbReference type="GO" id="GO:0009252">
    <property type="term" value="P:peptidoglycan biosynthetic process"/>
    <property type="evidence" value="ECO:0007669"/>
    <property type="project" value="UniProtKB-UniRule"/>
</dbReference>
<feature type="binding site" evidence="11">
    <location>
        <begin position="151"/>
        <end position="152"/>
    </location>
    <ligand>
        <name>UDP-N-acetyl-alpha-D-muramoyl-L-alanyl-D-glutamate</name>
        <dbReference type="ChEBI" id="CHEBI:83900"/>
    </ligand>
</feature>
<dbReference type="InterPro" id="IPR036565">
    <property type="entry name" value="Mur-like_cat_sf"/>
</dbReference>
<dbReference type="EC" id="6.3.2.13" evidence="11"/>
<evidence type="ECO:0000256" key="10">
    <source>
        <dbReference type="ARBA" id="ARBA00023316"/>
    </source>
</evidence>
<dbReference type="NCBIfam" id="NF001126">
    <property type="entry name" value="PRK00139.1-4"/>
    <property type="match status" value="1"/>
</dbReference>
<dbReference type="Pfam" id="PF08245">
    <property type="entry name" value="Mur_ligase_M"/>
    <property type="match status" value="1"/>
</dbReference>
<dbReference type="GO" id="GO:0008765">
    <property type="term" value="F:UDP-N-acetylmuramoylalanyl-D-glutamate-2,6-diaminopimelate ligase activity"/>
    <property type="evidence" value="ECO:0007669"/>
    <property type="project" value="UniProtKB-UniRule"/>
</dbReference>
<feature type="binding site" evidence="11">
    <location>
        <position position="383"/>
    </location>
    <ligand>
        <name>meso-2,6-diaminopimelate</name>
        <dbReference type="ChEBI" id="CHEBI:57791"/>
    </ligand>
</feature>
<dbReference type="GO" id="GO:0071555">
    <property type="term" value="P:cell wall organization"/>
    <property type="evidence" value="ECO:0007669"/>
    <property type="project" value="UniProtKB-KW"/>
</dbReference>
<dbReference type="Gene3D" id="3.90.190.20">
    <property type="entry name" value="Mur ligase, C-terminal domain"/>
    <property type="match status" value="1"/>
</dbReference>
<feature type="binding site" evidence="11">
    <location>
        <position position="178"/>
    </location>
    <ligand>
        <name>UDP-N-acetyl-alpha-D-muramoyl-L-alanyl-D-glutamate</name>
        <dbReference type="ChEBI" id="CHEBI:83900"/>
    </ligand>
</feature>
<dbReference type="STRING" id="1817863.A2Y62_17155"/>
<name>A0A1F5VG44_9BACT</name>